<keyword evidence="2" id="KW-1185">Reference proteome</keyword>
<gene>
    <name evidence="1" type="primary">g4101</name>
    <name evidence="1" type="ORF">VP750_LOCUS3501</name>
</gene>
<name>A0ABP1FUR7_9CHLO</name>
<reference evidence="1 2" key="1">
    <citation type="submission" date="2024-06" db="EMBL/GenBank/DDBJ databases">
        <authorList>
            <person name="Kraege A."/>
            <person name="Thomma B."/>
        </authorList>
    </citation>
    <scope>NUCLEOTIDE SEQUENCE [LARGE SCALE GENOMIC DNA]</scope>
</reference>
<organism evidence="1 2">
    <name type="scientific">Coccomyxa viridis</name>
    <dbReference type="NCBI Taxonomy" id="1274662"/>
    <lineage>
        <taxon>Eukaryota</taxon>
        <taxon>Viridiplantae</taxon>
        <taxon>Chlorophyta</taxon>
        <taxon>core chlorophytes</taxon>
        <taxon>Trebouxiophyceae</taxon>
        <taxon>Trebouxiophyceae incertae sedis</taxon>
        <taxon>Coccomyxaceae</taxon>
        <taxon>Coccomyxa</taxon>
    </lineage>
</organism>
<evidence type="ECO:0000313" key="1">
    <source>
        <dbReference type="EMBL" id="CAL5221842.1"/>
    </source>
</evidence>
<proteinExistence type="predicted"/>
<dbReference type="EMBL" id="CAXHTA020000005">
    <property type="protein sequence ID" value="CAL5221842.1"/>
    <property type="molecule type" value="Genomic_DNA"/>
</dbReference>
<protein>
    <submittedName>
        <fullName evidence="1">G4101 protein</fullName>
    </submittedName>
</protein>
<evidence type="ECO:0000313" key="2">
    <source>
        <dbReference type="Proteomes" id="UP001497392"/>
    </source>
</evidence>
<sequence>MTTQEWCKVAGTCKTANKVSSKWARLDRNLPVEGWAFVLKRSGKAVGFDVDFGCGTLGLEQAKLFTQYIGASQTDFRDLKELRVYSGDPEEDFHRTTETEVGRSMAIASMAMAFRKVQVLRLTCEALLFMPTFCSVRHLLIEQPNFKPVIENLLGMPLLETLSLVNTEDFRSESLPHLSQ</sequence>
<accession>A0ABP1FUR7</accession>
<dbReference type="Proteomes" id="UP001497392">
    <property type="component" value="Unassembled WGS sequence"/>
</dbReference>
<comment type="caution">
    <text evidence="1">The sequence shown here is derived from an EMBL/GenBank/DDBJ whole genome shotgun (WGS) entry which is preliminary data.</text>
</comment>